<evidence type="ECO:0000313" key="5">
    <source>
        <dbReference type="EMBL" id="CAK4032812.1"/>
    </source>
</evidence>
<dbReference type="PANTHER" id="PTHR35340">
    <property type="entry name" value="PQQ ENZYME REPEAT PROTEIN-RELATED"/>
    <property type="match status" value="1"/>
</dbReference>
<evidence type="ECO:0000256" key="2">
    <source>
        <dbReference type="SAM" id="MobiDB-lite"/>
    </source>
</evidence>
<evidence type="ECO:0000256" key="4">
    <source>
        <dbReference type="SAM" id="SignalP"/>
    </source>
</evidence>
<dbReference type="Pfam" id="PF14269">
    <property type="entry name" value="Arylsulfotran_2"/>
    <property type="match status" value="2"/>
</dbReference>
<dbReference type="InterPro" id="IPR039535">
    <property type="entry name" value="ASST-like"/>
</dbReference>
<comment type="caution">
    <text evidence="5">The sequence shown here is derived from an EMBL/GenBank/DDBJ whole genome shotgun (WGS) entry which is preliminary data.</text>
</comment>
<keyword evidence="3" id="KW-0472">Membrane</keyword>
<dbReference type="SUPFAM" id="SSF101447">
    <property type="entry name" value="Formin homology 2 domain (FH2 domain)"/>
    <property type="match status" value="1"/>
</dbReference>
<keyword evidence="6" id="KW-1185">Reference proteome</keyword>
<feature type="signal peptide" evidence="4">
    <location>
        <begin position="1"/>
        <end position="22"/>
    </location>
</feature>
<feature type="chain" id="PRO_5042512161" description="ASST-domain-containing protein" evidence="4">
    <location>
        <begin position="23"/>
        <end position="699"/>
    </location>
</feature>
<sequence length="699" mass="79188">MAPTLKQYLALPLPLLATLIQAADPPPPPPPPPPDRNIDPGLFRFVSRPDIKAPRWNVQVHERSRVTPGYWFVAPFEILDQFEPGNGWIGPHIYDGDGELVWSGAPMVDNWGAIDFKLSNVRGEDMLTFLVHQHGDGYIVDETLEIQEKIDLGMLGEGFNSHEFNFIENGTRAIVISEQRRDATKDQAMAIQWEKNCRTLFNGFKELDTETWKPAHEWSSFGHVGLEESTFVDGGPGEFCYEMWGWDYVHFNSVDKDHNGDYYVSARHTDTIYKIAKSDGHVMWKLNGLQTRQKEEEERRKKELEEWKKKEEAEWKARVEEEKKKAAGGEKWMEKVGRDTKKDNKGEFDMGDLSFSRQHNVRFHGFNGTHEIISLLDNAHGQDAQGPSHTMSRGLVIALQTDVEPKTARIVSSIEHPDGRGSYAPRRGNYQVLPNDSVFIGWSEQATHSEHTPDGTLVMEATLVPEWLGTYRSYKFPFVGRPAEPPIAVSAAYRSHAVNSTTTMVHVSWNGATEVGSWNLYKTTETGEPMIQIFSRQRTGFETAMVWDGFASHVIVEAVDAEGEVVGRTDVVRTTSPPSEAVDGAVADEVYWLQELHEENDPWKYKDPYWLNHRAAGNSILGFLLGALCVGGLVALLWRFRNRGFGLFRARRSKSSSNNPQRYEPLDDQERGGDVSSAVSSEEQYVKRSSPGFFRDREE</sequence>
<feature type="coiled-coil region" evidence="1">
    <location>
        <begin position="286"/>
        <end position="314"/>
    </location>
</feature>
<evidence type="ECO:0000256" key="3">
    <source>
        <dbReference type="SAM" id="Phobius"/>
    </source>
</evidence>
<dbReference type="InterPro" id="IPR053143">
    <property type="entry name" value="Arylsulfate_ST"/>
</dbReference>
<evidence type="ECO:0000256" key="1">
    <source>
        <dbReference type="SAM" id="Coils"/>
    </source>
</evidence>
<keyword evidence="1" id="KW-0175">Coiled coil</keyword>
<protein>
    <recommendedName>
        <fullName evidence="7">ASST-domain-containing protein</fullName>
    </recommendedName>
</protein>
<organism evidence="5 6">
    <name type="scientific">Lecanosticta acicola</name>
    <dbReference type="NCBI Taxonomy" id="111012"/>
    <lineage>
        <taxon>Eukaryota</taxon>
        <taxon>Fungi</taxon>
        <taxon>Dikarya</taxon>
        <taxon>Ascomycota</taxon>
        <taxon>Pezizomycotina</taxon>
        <taxon>Dothideomycetes</taxon>
        <taxon>Dothideomycetidae</taxon>
        <taxon>Mycosphaerellales</taxon>
        <taxon>Mycosphaerellaceae</taxon>
        <taxon>Lecanosticta</taxon>
    </lineage>
</organism>
<feature type="transmembrane region" description="Helical" evidence="3">
    <location>
        <begin position="620"/>
        <end position="640"/>
    </location>
</feature>
<proteinExistence type="predicted"/>
<gene>
    <name evidence="5" type="ORF">LECACI_7A007970</name>
</gene>
<keyword evidence="3" id="KW-0812">Transmembrane</keyword>
<keyword evidence="3" id="KW-1133">Transmembrane helix</keyword>
<evidence type="ECO:0008006" key="7">
    <source>
        <dbReference type="Google" id="ProtNLM"/>
    </source>
</evidence>
<dbReference type="EMBL" id="CAVMBE010000071">
    <property type="protein sequence ID" value="CAK4032812.1"/>
    <property type="molecule type" value="Genomic_DNA"/>
</dbReference>
<dbReference type="Proteomes" id="UP001296104">
    <property type="component" value="Unassembled WGS sequence"/>
</dbReference>
<evidence type="ECO:0000313" key="6">
    <source>
        <dbReference type="Proteomes" id="UP001296104"/>
    </source>
</evidence>
<feature type="region of interest" description="Disordered" evidence="2">
    <location>
        <begin position="653"/>
        <end position="699"/>
    </location>
</feature>
<feature type="compositionally biased region" description="Basic and acidic residues" evidence="2">
    <location>
        <begin position="664"/>
        <end position="673"/>
    </location>
</feature>
<name>A0AAI9EDV4_9PEZI</name>
<accession>A0AAI9EDV4</accession>
<dbReference type="PANTHER" id="PTHR35340:SF8">
    <property type="entry name" value="ASST-DOMAIN-CONTAINING PROTEIN"/>
    <property type="match status" value="1"/>
</dbReference>
<dbReference type="AlphaFoldDB" id="A0AAI9EDV4"/>
<keyword evidence="4" id="KW-0732">Signal</keyword>
<reference evidence="5" key="1">
    <citation type="submission" date="2023-11" db="EMBL/GenBank/DDBJ databases">
        <authorList>
            <person name="Alioto T."/>
            <person name="Alioto T."/>
            <person name="Gomez Garrido J."/>
        </authorList>
    </citation>
    <scope>NUCLEOTIDE SEQUENCE</scope>
</reference>